<dbReference type="InterPro" id="IPR006145">
    <property type="entry name" value="PsdUridine_synth_RsuA/RluA"/>
</dbReference>
<evidence type="ECO:0000313" key="9">
    <source>
        <dbReference type="EMBL" id="KAL3769588.1"/>
    </source>
</evidence>
<dbReference type="CDD" id="cd02869">
    <property type="entry name" value="PseudoU_synth_RluA_like"/>
    <property type="match status" value="1"/>
</dbReference>
<evidence type="ECO:0000256" key="5">
    <source>
        <dbReference type="SAM" id="MobiDB-lite"/>
    </source>
</evidence>
<dbReference type="InterPro" id="IPR003034">
    <property type="entry name" value="SAP_dom"/>
</dbReference>
<feature type="domain" description="SAP" evidence="7">
    <location>
        <begin position="474"/>
        <end position="508"/>
    </location>
</feature>
<dbReference type="PANTHER" id="PTHR43528:SF1">
    <property type="entry name" value="ALPHA-KETOGLUTARATE PERMEASE"/>
    <property type="match status" value="1"/>
</dbReference>
<name>A0ABD3N0G9_9STRA</name>
<feature type="transmembrane region" description="Helical" evidence="6">
    <location>
        <begin position="62"/>
        <end position="84"/>
    </location>
</feature>
<dbReference type="InterPro" id="IPR036259">
    <property type="entry name" value="MFS_trans_sf"/>
</dbReference>
<evidence type="ECO:0000256" key="1">
    <source>
        <dbReference type="ARBA" id="ARBA00004651"/>
    </source>
</evidence>
<dbReference type="SUPFAM" id="SSF103473">
    <property type="entry name" value="MFS general substrate transporter"/>
    <property type="match status" value="1"/>
</dbReference>
<comment type="caution">
    <text evidence="9">The sequence shown here is derived from an EMBL/GenBank/DDBJ whole genome shotgun (WGS) entry which is preliminary data.</text>
</comment>
<dbReference type="Gene3D" id="1.20.1250.20">
    <property type="entry name" value="MFS general substrate transporter like domains"/>
    <property type="match status" value="1"/>
</dbReference>
<feature type="domain" description="Major facilitator superfamily (MFS) profile" evidence="8">
    <location>
        <begin position="1"/>
        <end position="351"/>
    </location>
</feature>
<keyword evidence="6" id="KW-1133">Transmembrane helix</keyword>
<dbReference type="PANTHER" id="PTHR43528">
    <property type="entry name" value="ALPHA-KETOGLUTARATE PERMEASE"/>
    <property type="match status" value="1"/>
</dbReference>
<dbReference type="Proteomes" id="UP001530293">
    <property type="component" value="Unassembled WGS sequence"/>
</dbReference>
<evidence type="ECO:0000259" key="7">
    <source>
        <dbReference type="PROSITE" id="PS50800"/>
    </source>
</evidence>
<organism evidence="9 10">
    <name type="scientific">Discostella pseudostelligera</name>
    <dbReference type="NCBI Taxonomy" id="259834"/>
    <lineage>
        <taxon>Eukaryota</taxon>
        <taxon>Sar</taxon>
        <taxon>Stramenopiles</taxon>
        <taxon>Ochrophyta</taxon>
        <taxon>Bacillariophyta</taxon>
        <taxon>Coscinodiscophyceae</taxon>
        <taxon>Thalassiosirophycidae</taxon>
        <taxon>Stephanodiscales</taxon>
        <taxon>Stephanodiscaceae</taxon>
        <taxon>Discostella</taxon>
    </lineage>
</organism>
<dbReference type="PROSITE" id="PS50800">
    <property type="entry name" value="SAP"/>
    <property type="match status" value="2"/>
</dbReference>
<evidence type="ECO:0000313" key="10">
    <source>
        <dbReference type="Proteomes" id="UP001530293"/>
    </source>
</evidence>
<evidence type="ECO:0008006" key="11">
    <source>
        <dbReference type="Google" id="ProtNLM"/>
    </source>
</evidence>
<dbReference type="EMBL" id="JALLBG020000054">
    <property type="protein sequence ID" value="KAL3769588.1"/>
    <property type="molecule type" value="Genomic_DNA"/>
</dbReference>
<feature type="transmembrane region" description="Helical" evidence="6">
    <location>
        <begin position="232"/>
        <end position="255"/>
    </location>
</feature>
<feature type="transmembrane region" description="Helical" evidence="6">
    <location>
        <begin position="261"/>
        <end position="281"/>
    </location>
</feature>
<sequence>MRPLGGLIAGHIGDSHGRKRALVFSLFSMTIPTVVMGLLPTYQQVGNWSPALLAICRLLQGFSISNGFGSVMANLVGALLRTLLSEEQIVQFGWRVAFLTGILIAPVAALLHVYGEEPSINDVDLNLQERGRTQEVDHANSTISLSSQQSRPLTEALRRDNWLALLSTFLTPMLAGAGYYISFVWMAIYMKTLIDPPVAGAFWVNLLATICGYGFPSVTAGAMSDLYGRNKIMTAGAIGVGIVAPFMVWIISWGVTWKALLAQWTIGVLLSIFTGPMWAWLPEKFPPNVRLTSAALGYNLGMCISAGFSPAIATALVNGYGPVAPAILYPFFAVVALIGLFVSTKVHPEGEATDAPTQQQDSLDDEIDESSTHLIYTYLHVTDNDITNYAPEPPKSDIDSSTLLMQAYDELNVTQLRDLLRAHGAKVSGNKRELINRLESILVPLEGSRTGSQQLSTQSSELRTDERRNQYDSLSKMTIIELKDLLRQKKAHVSGNKRELIQRLLNLREADIDRPELQLQNDITPRAEWSILEPTTTDSFDTQSKSREGFTELPLLSGLMFINKPAGYSTLPTKQQLDNPTCPAYPCLSDIVKEWLHTDPIGQDRLHKATECEDVWWNYILQQPTNDPKQLKRLQRERDNQLAKRSTFDPRPVHRLDIDTSGIVCIALTPYALRAANMLFEKKTIHDGDTEIVQKEYVALVEGYFDHAYAPTITVDYPIGKVWIVDHNEWACDISGKGSAPFIRPGDATKYSFVPESLRHAVTTFRVVPPLDGCSTSTTRVELKPQTGRGHQLRLHMASIGHPIAGDYMHGSTTQAKSGERLCLHASELSMDAWCMSSERAPEQFRISRVIVHSSPPF</sequence>
<evidence type="ECO:0000256" key="3">
    <source>
        <dbReference type="ARBA" id="ARBA00022475"/>
    </source>
</evidence>
<dbReference type="SUPFAM" id="SSF68906">
    <property type="entry name" value="SAP domain"/>
    <property type="match status" value="2"/>
</dbReference>
<keyword evidence="2" id="KW-0813">Transport</keyword>
<dbReference type="Pfam" id="PF07690">
    <property type="entry name" value="MFS_1"/>
    <property type="match status" value="1"/>
</dbReference>
<dbReference type="InterPro" id="IPR051084">
    <property type="entry name" value="H+-coupled_symporters"/>
</dbReference>
<proteinExistence type="predicted"/>
<protein>
    <recommendedName>
        <fullName evidence="11">Major facilitator superfamily (MFS) profile domain-containing protein</fullName>
    </recommendedName>
</protein>
<keyword evidence="6" id="KW-0472">Membrane</keyword>
<dbReference type="InterPro" id="IPR036361">
    <property type="entry name" value="SAP_dom_sf"/>
</dbReference>
<reference evidence="9 10" key="1">
    <citation type="submission" date="2024-10" db="EMBL/GenBank/DDBJ databases">
        <title>Updated reference genomes for cyclostephanoid diatoms.</title>
        <authorList>
            <person name="Roberts W.R."/>
            <person name="Alverson A.J."/>
        </authorList>
    </citation>
    <scope>NUCLEOTIDE SEQUENCE [LARGE SCALE GENOMIC DNA]</scope>
    <source>
        <strain evidence="9 10">AJA232-27</strain>
    </source>
</reference>
<accession>A0ABD3N0G9</accession>
<dbReference type="AlphaFoldDB" id="A0ABD3N0G9"/>
<dbReference type="SMART" id="SM00513">
    <property type="entry name" value="SAP"/>
    <property type="match status" value="2"/>
</dbReference>
<dbReference type="GO" id="GO:0005886">
    <property type="term" value="C:plasma membrane"/>
    <property type="evidence" value="ECO:0007669"/>
    <property type="project" value="UniProtKB-SubCell"/>
</dbReference>
<feature type="region of interest" description="Disordered" evidence="5">
    <location>
        <begin position="448"/>
        <end position="468"/>
    </location>
</feature>
<feature type="transmembrane region" description="Helical" evidence="6">
    <location>
        <begin position="293"/>
        <end position="317"/>
    </location>
</feature>
<feature type="transmembrane region" description="Helical" evidence="6">
    <location>
        <begin position="96"/>
        <end position="115"/>
    </location>
</feature>
<dbReference type="InterPro" id="IPR020103">
    <property type="entry name" value="PsdUridine_synth_cat_dom_sf"/>
</dbReference>
<feature type="transmembrane region" description="Helical" evidence="6">
    <location>
        <begin position="162"/>
        <end position="181"/>
    </location>
</feature>
<keyword evidence="4" id="KW-0769">Symport</keyword>
<keyword evidence="6" id="KW-0812">Transmembrane</keyword>
<feature type="compositionally biased region" description="Polar residues" evidence="5">
    <location>
        <begin position="449"/>
        <end position="461"/>
    </location>
</feature>
<comment type="subcellular location">
    <subcellularLocation>
        <location evidence="1">Cell membrane</location>
        <topology evidence="1">Multi-pass membrane protein</topology>
    </subcellularLocation>
</comment>
<feature type="domain" description="SAP" evidence="7">
    <location>
        <begin position="408"/>
        <end position="442"/>
    </location>
</feature>
<feature type="transmembrane region" description="Helical" evidence="6">
    <location>
        <begin position="323"/>
        <end position="342"/>
    </location>
</feature>
<evidence type="ECO:0000256" key="6">
    <source>
        <dbReference type="SAM" id="Phobius"/>
    </source>
</evidence>
<evidence type="ECO:0000256" key="2">
    <source>
        <dbReference type="ARBA" id="ARBA00022448"/>
    </source>
</evidence>
<dbReference type="Pfam" id="PF00849">
    <property type="entry name" value="PseudoU_synth_2"/>
    <property type="match status" value="1"/>
</dbReference>
<keyword evidence="10" id="KW-1185">Reference proteome</keyword>
<dbReference type="PROSITE" id="PS50850">
    <property type="entry name" value="MFS"/>
    <property type="match status" value="1"/>
</dbReference>
<dbReference type="GO" id="GO:0015293">
    <property type="term" value="F:symporter activity"/>
    <property type="evidence" value="ECO:0007669"/>
    <property type="project" value="UniProtKB-KW"/>
</dbReference>
<evidence type="ECO:0000256" key="4">
    <source>
        <dbReference type="ARBA" id="ARBA00022847"/>
    </source>
</evidence>
<dbReference type="Gene3D" id="1.10.720.30">
    <property type="entry name" value="SAP domain"/>
    <property type="match status" value="2"/>
</dbReference>
<dbReference type="Gene3D" id="3.30.2350.10">
    <property type="entry name" value="Pseudouridine synthase"/>
    <property type="match status" value="1"/>
</dbReference>
<dbReference type="Pfam" id="PF02037">
    <property type="entry name" value="SAP"/>
    <property type="match status" value="2"/>
</dbReference>
<dbReference type="InterPro" id="IPR020846">
    <property type="entry name" value="MFS_dom"/>
</dbReference>
<dbReference type="InterPro" id="IPR011701">
    <property type="entry name" value="MFS"/>
</dbReference>
<gene>
    <name evidence="9" type="ORF">ACHAWU_005540</name>
</gene>
<keyword evidence="3" id="KW-1003">Cell membrane</keyword>
<dbReference type="SUPFAM" id="SSF55120">
    <property type="entry name" value="Pseudouridine synthase"/>
    <property type="match status" value="1"/>
</dbReference>
<evidence type="ECO:0000259" key="8">
    <source>
        <dbReference type="PROSITE" id="PS50850"/>
    </source>
</evidence>
<feature type="transmembrane region" description="Helical" evidence="6">
    <location>
        <begin position="21"/>
        <end position="42"/>
    </location>
</feature>